<dbReference type="Proteomes" id="UP000054217">
    <property type="component" value="Unassembled WGS sequence"/>
</dbReference>
<reference evidence="1 2" key="1">
    <citation type="submission" date="2014-04" db="EMBL/GenBank/DDBJ databases">
        <authorList>
            <consortium name="DOE Joint Genome Institute"/>
            <person name="Kuo A."/>
            <person name="Kohler A."/>
            <person name="Costa M.D."/>
            <person name="Nagy L.G."/>
            <person name="Floudas D."/>
            <person name="Copeland A."/>
            <person name="Barry K.W."/>
            <person name="Cichocki N."/>
            <person name="Veneault-Fourrey C."/>
            <person name="LaButti K."/>
            <person name="Lindquist E.A."/>
            <person name="Lipzen A."/>
            <person name="Lundell T."/>
            <person name="Morin E."/>
            <person name="Murat C."/>
            <person name="Sun H."/>
            <person name="Tunlid A."/>
            <person name="Henrissat B."/>
            <person name="Grigoriev I.V."/>
            <person name="Hibbett D.S."/>
            <person name="Martin F."/>
            <person name="Nordberg H.P."/>
            <person name="Cantor M.N."/>
            <person name="Hua S.X."/>
        </authorList>
    </citation>
    <scope>NUCLEOTIDE SEQUENCE [LARGE SCALE GENOMIC DNA]</scope>
    <source>
        <strain evidence="1 2">Marx 270</strain>
    </source>
</reference>
<evidence type="ECO:0000313" key="2">
    <source>
        <dbReference type="Proteomes" id="UP000054217"/>
    </source>
</evidence>
<dbReference type="HOGENOM" id="CLU_2980065_0_0_1"/>
<proteinExistence type="predicted"/>
<gene>
    <name evidence="1" type="ORF">M404DRAFT_999951</name>
</gene>
<reference evidence="2" key="2">
    <citation type="submission" date="2015-01" db="EMBL/GenBank/DDBJ databases">
        <title>Evolutionary Origins and Diversification of the Mycorrhizal Mutualists.</title>
        <authorList>
            <consortium name="DOE Joint Genome Institute"/>
            <consortium name="Mycorrhizal Genomics Consortium"/>
            <person name="Kohler A."/>
            <person name="Kuo A."/>
            <person name="Nagy L.G."/>
            <person name="Floudas D."/>
            <person name="Copeland A."/>
            <person name="Barry K.W."/>
            <person name="Cichocki N."/>
            <person name="Veneault-Fourrey C."/>
            <person name="LaButti K."/>
            <person name="Lindquist E.A."/>
            <person name="Lipzen A."/>
            <person name="Lundell T."/>
            <person name="Morin E."/>
            <person name="Murat C."/>
            <person name="Riley R."/>
            <person name="Ohm R."/>
            <person name="Sun H."/>
            <person name="Tunlid A."/>
            <person name="Henrissat B."/>
            <person name="Grigoriev I.V."/>
            <person name="Hibbett D.S."/>
            <person name="Martin F."/>
        </authorList>
    </citation>
    <scope>NUCLEOTIDE SEQUENCE [LARGE SCALE GENOMIC DNA]</scope>
    <source>
        <strain evidence="2">Marx 270</strain>
    </source>
</reference>
<name>A0A0C3NWW5_PISTI</name>
<keyword evidence="2" id="KW-1185">Reference proteome</keyword>
<dbReference type="EMBL" id="KN831967">
    <property type="protein sequence ID" value="KIO05345.1"/>
    <property type="molecule type" value="Genomic_DNA"/>
</dbReference>
<dbReference type="InParanoid" id="A0A0C3NWW5"/>
<organism evidence="1 2">
    <name type="scientific">Pisolithus tinctorius Marx 270</name>
    <dbReference type="NCBI Taxonomy" id="870435"/>
    <lineage>
        <taxon>Eukaryota</taxon>
        <taxon>Fungi</taxon>
        <taxon>Dikarya</taxon>
        <taxon>Basidiomycota</taxon>
        <taxon>Agaricomycotina</taxon>
        <taxon>Agaricomycetes</taxon>
        <taxon>Agaricomycetidae</taxon>
        <taxon>Boletales</taxon>
        <taxon>Sclerodermatineae</taxon>
        <taxon>Pisolithaceae</taxon>
        <taxon>Pisolithus</taxon>
    </lineage>
</organism>
<accession>A0A0C3NWW5</accession>
<sequence>MARAYDVVARPRPLHVATPRILILTILDIPSGKFLQVSFQSGCLTVFVSLKHGSNTRY</sequence>
<protein>
    <submittedName>
        <fullName evidence="1">Uncharacterized protein</fullName>
    </submittedName>
</protein>
<evidence type="ECO:0000313" key="1">
    <source>
        <dbReference type="EMBL" id="KIO05345.1"/>
    </source>
</evidence>
<dbReference type="AlphaFoldDB" id="A0A0C3NWW5"/>